<keyword evidence="8" id="KW-0408">Iron</keyword>
<dbReference type="GO" id="GO:0006281">
    <property type="term" value="P:DNA repair"/>
    <property type="evidence" value="ECO:0007669"/>
    <property type="project" value="UniProtKB-KW"/>
</dbReference>
<keyword evidence="9" id="KW-0411">Iron-sulfur</keyword>
<accession>A0A397R333</accession>
<keyword evidence="4" id="KW-0227">DNA damage</keyword>
<dbReference type="OrthoDB" id="9765586at2"/>
<dbReference type="SUPFAM" id="SSF52540">
    <property type="entry name" value="P-loop containing nucleoside triphosphate hydrolases"/>
    <property type="match status" value="1"/>
</dbReference>
<dbReference type="SMART" id="SM00488">
    <property type="entry name" value="DEXDc2"/>
    <property type="match status" value="1"/>
</dbReference>
<protein>
    <submittedName>
        <fullName evidence="15">Rad3-related DNA helicase</fullName>
    </submittedName>
</protein>
<evidence type="ECO:0000313" key="15">
    <source>
        <dbReference type="EMBL" id="RIA64831.1"/>
    </source>
</evidence>
<keyword evidence="16" id="KW-1185">Reference proteome</keyword>
<dbReference type="Gene3D" id="3.90.320.10">
    <property type="match status" value="1"/>
</dbReference>
<dbReference type="Pfam" id="PF13307">
    <property type="entry name" value="Helicase_C_2"/>
    <property type="match status" value="1"/>
</dbReference>
<dbReference type="GO" id="GO:0005524">
    <property type="term" value="F:ATP binding"/>
    <property type="evidence" value="ECO:0007669"/>
    <property type="project" value="UniProtKB-KW"/>
</dbReference>
<evidence type="ECO:0000256" key="11">
    <source>
        <dbReference type="ARBA" id="ARBA00023204"/>
    </source>
</evidence>
<evidence type="ECO:0000256" key="3">
    <source>
        <dbReference type="ARBA" id="ARBA00022741"/>
    </source>
</evidence>
<dbReference type="SMART" id="SM00491">
    <property type="entry name" value="HELICc2"/>
    <property type="match status" value="1"/>
</dbReference>
<name>A0A397R333_9MOLU</name>
<dbReference type="InterPro" id="IPR006554">
    <property type="entry name" value="Helicase-like_DEXD_c2"/>
</dbReference>
<dbReference type="InterPro" id="IPR006555">
    <property type="entry name" value="ATP-dep_Helicase_C"/>
</dbReference>
<dbReference type="AlphaFoldDB" id="A0A397R333"/>
<dbReference type="InterPro" id="IPR011604">
    <property type="entry name" value="PDDEXK-like_dom_sf"/>
</dbReference>
<sequence length="773" mass="89336">MHKIAIKELAYFICASGNLTNEYFSNKDLMAGAKAHDYLQNKYNQDSLAEVYIKEKINYLGEEYLIHGFMDGVLDINGEKIIEEIKSTEEELDLITQEYHKEHLAQLKIYAYLYSIQNDMDLMHIRLTYISTIDYETKSFDSIIPQEELEDFFFNVLEEYITFLKMIDEAEINKYKTIEEIEFPFTEKRPGQKELMRAVYETLTKNDILYAIAPTGIGKTMATMFSGLKSLNKNDKLFYLTAKGSGKNAPLDAIKILSKKGLKVKTIDITAKSKICNRGNKNCNPEDCPFALGYFDRLKAATFEIFNDYDIYDMDTILAVANKHNICAFEFSLYLSYYCDIIIADYNYGFDPHAHLIRYFDDDTYNPKVLVDEAHNLIQRSKEMYSARITTEDLRIIRKALNGLKPSIRSECNKAIEALEKYMDSLAENALLCQNTMDLDFNVYLRNLSQKCDECFHENKKIKDKDEAMDVYYKILSFINASEIYGENHKTLIKLKDDIISIEYYCLDASLYLLKTIKESIHGIVFFSATLYPIEYHSNLLTHGEGKYISLNSPFDPNNLDIIINNKISTKYKNRINTVDEILETIDVVSNAHPGNYIVFFPSYQYMNMVTDVIDNPNYECIIQKNNMTDKEKNQIIKKFKNTTNTKFGFFVMGGAFSEGIDLLGDALTGVIIVGVGLPMVCEENDILKDHFEQEYGKGFEYAYQYPGLTKVIQAVGRVIRDTSDKGIAILMDERFSYSSYLSLFPPHWKNKKIITNTYLLKKELLSFYNKEK</sequence>
<dbReference type="GO" id="GO:0051539">
    <property type="term" value="F:4 iron, 4 sulfur cluster binding"/>
    <property type="evidence" value="ECO:0007669"/>
    <property type="project" value="UniProtKB-KW"/>
</dbReference>
<evidence type="ECO:0000256" key="5">
    <source>
        <dbReference type="ARBA" id="ARBA00022801"/>
    </source>
</evidence>
<dbReference type="InParanoid" id="A0A397R333"/>
<proteinExistence type="inferred from homology"/>
<keyword evidence="7" id="KW-0067">ATP-binding</keyword>
<dbReference type="PROSITE" id="PS51193">
    <property type="entry name" value="HELICASE_ATP_BIND_2"/>
    <property type="match status" value="1"/>
</dbReference>
<dbReference type="InterPro" id="IPR010614">
    <property type="entry name" value="RAD3-like_helicase_DEAD"/>
</dbReference>
<dbReference type="Gene3D" id="1.10.275.30">
    <property type="match status" value="1"/>
</dbReference>
<dbReference type="EMBL" id="QXEV01000035">
    <property type="protein sequence ID" value="RIA64831.1"/>
    <property type="molecule type" value="Genomic_DNA"/>
</dbReference>
<feature type="domain" description="Helicase ATP-binding" evidence="14">
    <location>
        <begin position="178"/>
        <end position="426"/>
    </location>
</feature>
<keyword evidence="6 15" id="KW-0347">Helicase</keyword>
<comment type="similarity">
    <text evidence="13">Belongs to the helicase family. DinG subfamily.</text>
</comment>
<keyword evidence="1" id="KW-0004">4Fe-4S</keyword>
<organism evidence="15 16">
    <name type="scientific">Anaeroplasma bactoclasticum</name>
    <dbReference type="NCBI Taxonomy" id="2088"/>
    <lineage>
        <taxon>Bacteria</taxon>
        <taxon>Bacillati</taxon>
        <taxon>Mycoplasmatota</taxon>
        <taxon>Mollicutes</taxon>
        <taxon>Anaeroplasmatales</taxon>
        <taxon>Anaeroplasmataceae</taxon>
        <taxon>Anaeroplasma</taxon>
    </lineage>
</organism>
<dbReference type="GO" id="GO:0016818">
    <property type="term" value="F:hydrolase activity, acting on acid anhydrides, in phosphorus-containing anhydrides"/>
    <property type="evidence" value="ECO:0007669"/>
    <property type="project" value="InterPro"/>
</dbReference>
<evidence type="ECO:0000256" key="4">
    <source>
        <dbReference type="ARBA" id="ARBA00022763"/>
    </source>
</evidence>
<keyword evidence="12" id="KW-0413">Isomerase</keyword>
<dbReference type="InterPro" id="IPR027417">
    <property type="entry name" value="P-loop_NTPase"/>
</dbReference>
<dbReference type="GO" id="GO:0046872">
    <property type="term" value="F:metal ion binding"/>
    <property type="evidence" value="ECO:0007669"/>
    <property type="project" value="UniProtKB-KW"/>
</dbReference>
<dbReference type="GO" id="GO:0003678">
    <property type="term" value="F:DNA helicase activity"/>
    <property type="evidence" value="ECO:0007669"/>
    <property type="project" value="InterPro"/>
</dbReference>
<keyword evidence="5" id="KW-0378">Hydrolase</keyword>
<evidence type="ECO:0000313" key="16">
    <source>
        <dbReference type="Proteomes" id="UP000266506"/>
    </source>
</evidence>
<dbReference type="InterPro" id="IPR045028">
    <property type="entry name" value="DinG/Rad3-like"/>
</dbReference>
<gene>
    <name evidence="15" type="ORF">EI71_01852</name>
</gene>
<dbReference type="Proteomes" id="UP000266506">
    <property type="component" value="Unassembled WGS sequence"/>
</dbReference>
<evidence type="ECO:0000256" key="6">
    <source>
        <dbReference type="ARBA" id="ARBA00022806"/>
    </source>
</evidence>
<evidence type="ECO:0000256" key="7">
    <source>
        <dbReference type="ARBA" id="ARBA00022840"/>
    </source>
</evidence>
<keyword evidence="11" id="KW-0234">DNA repair</keyword>
<dbReference type="Pfam" id="PF06733">
    <property type="entry name" value="DEAD_2"/>
    <property type="match status" value="1"/>
</dbReference>
<evidence type="ECO:0000256" key="8">
    <source>
        <dbReference type="ARBA" id="ARBA00023004"/>
    </source>
</evidence>
<evidence type="ECO:0000256" key="9">
    <source>
        <dbReference type="ARBA" id="ARBA00023014"/>
    </source>
</evidence>
<comment type="caution">
    <text evidence="15">The sequence shown here is derived from an EMBL/GenBank/DDBJ whole genome shotgun (WGS) entry which is preliminary data.</text>
</comment>
<evidence type="ECO:0000256" key="1">
    <source>
        <dbReference type="ARBA" id="ARBA00022485"/>
    </source>
</evidence>
<evidence type="ECO:0000256" key="12">
    <source>
        <dbReference type="ARBA" id="ARBA00023235"/>
    </source>
</evidence>
<keyword evidence="10" id="KW-0238">DNA-binding</keyword>
<evidence type="ECO:0000256" key="2">
    <source>
        <dbReference type="ARBA" id="ARBA00022723"/>
    </source>
</evidence>
<keyword evidence="2" id="KW-0479">Metal-binding</keyword>
<evidence type="ECO:0000256" key="10">
    <source>
        <dbReference type="ARBA" id="ARBA00023125"/>
    </source>
</evidence>
<dbReference type="InterPro" id="IPR014013">
    <property type="entry name" value="Helic_SF1/SF2_ATP-bd_DinG/Rad3"/>
</dbReference>
<evidence type="ECO:0000256" key="13">
    <source>
        <dbReference type="ARBA" id="ARBA00038058"/>
    </source>
</evidence>
<keyword evidence="3" id="KW-0547">Nucleotide-binding</keyword>
<dbReference type="PANTHER" id="PTHR11472">
    <property type="entry name" value="DNA REPAIR DEAD HELICASE RAD3/XP-D SUBFAMILY MEMBER"/>
    <property type="match status" value="1"/>
</dbReference>
<dbReference type="PANTHER" id="PTHR11472:SF34">
    <property type="entry name" value="REGULATOR OF TELOMERE ELONGATION HELICASE 1"/>
    <property type="match status" value="1"/>
</dbReference>
<dbReference type="GO" id="GO:0003677">
    <property type="term" value="F:DNA binding"/>
    <property type="evidence" value="ECO:0007669"/>
    <property type="project" value="UniProtKB-KW"/>
</dbReference>
<dbReference type="Gene3D" id="3.40.50.300">
    <property type="entry name" value="P-loop containing nucleotide triphosphate hydrolases"/>
    <property type="match status" value="2"/>
</dbReference>
<dbReference type="RefSeq" id="WP_119016915.1">
    <property type="nucleotide sequence ID" value="NZ_QXEV01000035.1"/>
</dbReference>
<evidence type="ECO:0000259" key="14">
    <source>
        <dbReference type="PROSITE" id="PS51193"/>
    </source>
</evidence>
<dbReference type="FunCoup" id="A0A397R333">
    <property type="interactions" value="138"/>
</dbReference>
<reference evidence="15 16" key="1">
    <citation type="submission" date="2018-08" db="EMBL/GenBank/DDBJ databases">
        <title>Genomic Encyclopedia of Archaeal and Bacterial Type Strains, Phase II (KMG-II): from individual species to whole genera.</title>
        <authorList>
            <person name="Goeker M."/>
        </authorList>
    </citation>
    <scope>NUCLEOTIDE SEQUENCE [LARGE SCALE GENOMIC DNA]</scope>
    <source>
        <strain evidence="15 16">ATCC 27112</strain>
    </source>
</reference>